<dbReference type="Pfam" id="PF00501">
    <property type="entry name" value="AMP-binding"/>
    <property type="match status" value="1"/>
</dbReference>
<proteinExistence type="inferred from homology"/>
<dbReference type="SUPFAM" id="SSF56801">
    <property type="entry name" value="Acetyl-CoA synthetase-like"/>
    <property type="match status" value="1"/>
</dbReference>
<name>A0AAU7KVJ3_9GAMM</name>
<gene>
    <name evidence="4" type="ORF">NFG57_02920</name>
</gene>
<dbReference type="Gene3D" id="3.30.300.30">
    <property type="match status" value="1"/>
</dbReference>
<dbReference type="InterPro" id="IPR000873">
    <property type="entry name" value="AMP-dep_synth/lig_dom"/>
</dbReference>
<feature type="domain" description="AMP-binding enzyme C-terminal" evidence="3">
    <location>
        <begin position="435"/>
        <end position="510"/>
    </location>
</feature>
<evidence type="ECO:0000313" key="4">
    <source>
        <dbReference type="EMBL" id="XBO75752.1"/>
    </source>
</evidence>
<evidence type="ECO:0000259" key="2">
    <source>
        <dbReference type="Pfam" id="PF00501"/>
    </source>
</evidence>
<dbReference type="GO" id="GO:0031956">
    <property type="term" value="F:medium-chain fatty acid-CoA ligase activity"/>
    <property type="evidence" value="ECO:0007669"/>
    <property type="project" value="TreeGrafter"/>
</dbReference>
<sequence length="533" mass="57346">MNTEASCRNVFRMFQDVAERVGHGPLLTTAPFNRASSGASNRATSEPSTTLSYADAMAQSARLARALTALGVRPGDRVAAQVDKSPQALLLYLAVLRQGAIHLPLNTAYTATEIAYFLSDAAPVLYVASCACMAASEEALNRHPNIQRLTLEADGTGSLMTLVSEQAERHRVQPRRGDDVALILYTSGTTGSPKGAMLTHANLASNARALTRLWEFGSSDVLIHALPLFHAHGLVIATHCVLLSGSRMHLLPRFDADTVVHLLPEATVMMGVPTYYSRLLEHPDLSAAATSGMRLFVSGSAPLSEATARRFHALTGHTILERYGMTEATIISSNPVVGERRLGSVGLPIEGVSLRITDDHDTPLASGNVGHLQIKGPAVMKGYWRQPQKTRQEFTPDGWFRTGDNGRIDEDGYLTIVGRSKDVIISGGYNVYPGEVEALLDAMEEVSESAVIGLPHADFGEAVTAVVVAAAGATLDEDAIRRRLRDVLAAYKVPKRVLVADDLPRNTMGKVIKAELRDNHRTLYLGRSAEGAS</sequence>
<dbReference type="AlphaFoldDB" id="A0AAU7KVJ3"/>
<dbReference type="Pfam" id="PF13193">
    <property type="entry name" value="AMP-binding_C"/>
    <property type="match status" value="1"/>
</dbReference>
<evidence type="ECO:0000259" key="3">
    <source>
        <dbReference type="Pfam" id="PF13193"/>
    </source>
</evidence>
<dbReference type="PANTHER" id="PTHR43201:SF8">
    <property type="entry name" value="ACYL-COA SYNTHETASE FAMILY MEMBER 3"/>
    <property type="match status" value="1"/>
</dbReference>
<protein>
    <submittedName>
        <fullName evidence="4">AMP-binding protein</fullName>
    </submittedName>
</protein>
<accession>A0AAU7KVJ3</accession>
<dbReference type="PROSITE" id="PS00455">
    <property type="entry name" value="AMP_BINDING"/>
    <property type="match status" value="1"/>
</dbReference>
<comment type="similarity">
    <text evidence="1">Belongs to the ATP-dependent AMP-binding enzyme family.</text>
</comment>
<dbReference type="InterPro" id="IPR045851">
    <property type="entry name" value="AMP-bd_C_sf"/>
</dbReference>
<dbReference type="RefSeq" id="WP_348815320.1">
    <property type="nucleotide sequence ID" value="NZ_CP098828.1"/>
</dbReference>
<dbReference type="Gene3D" id="3.40.50.12780">
    <property type="entry name" value="N-terminal domain of ligase-like"/>
    <property type="match status" value="1"/>
</dbReference>
<dbReference type="InterPro" id="IPR042099">
    <property type="entry name" value="ANL_N_sf"/>
</dbReference>
<dbReference type="InterPro" id="IPR025110">
    <property type="entry name" value="AMP-bd_C"/>
</dbReference>
<dbReference type="GO" id="GO:0006631">
    <property type="term" value="P:fatty acid metabolic process"/>
    <property type="evidence" value="ECO:0007669"/>
    <property type="project" value="TreeGrafter"/>
</dbReference>
<dbReference type="InterPro" id="IPR020845">
    <property type="entry name" value="AMP-binding_CS"/>
</dbReference>
<dbReference type="NCBIfam" id="NF005702">
    <property type="entry name" value="PRK07514.1"/>
    <property type="match status" value="1"/>
</dbReference>
<feature type="domain" description="AMP-dependent synthetase/ligase" evidence="2">
    <location>
        <begin position="42"/>
        <end position="384"/>
    </location>
</feature>
<dbReference type="PANTHER" id="PTHR43201">
    <property type="entry name" value="ACYL-COA SYNTHETASE"/>
    <property type="match status" value="1"/>
</dbReference>
<dbReference type="EMBL" id="CP098828">
    <property type="protein sequence ID" value="XBO75752.1"/>
    <property type="molecule type" value="Genomic_DNA"/>
</dbReference>
<dbReference type="CDD" id="cd05941">
    <property type="entry name" value="MCS"/>
    <property type="match status" value="1"/>
</dbReference>
<organism evidence="4">
    <name type="scientific">Halomonas sp. H10-59</name>
    <dbReference type="NCBI Taxonomy" id="2950874"/>
    <lineage>
        <taxon>Bacteria</taxon>
        <taxon>Pseudomonadati</taxon>
        <taxon>Pseudomonadota</taxon>
        <taxon>Gammaproteobacteria</taxon>
        <taxon>Oceanospirillales</taxon>
        <taxon>Halomonadaceae</taxon>
        <taxon>Halomonas</taxon>
    </lineage>
</organism>
<evidence type="ECO:0000256" key="1">
    <source>
        <dbReference type="ARBA" id="ARBA00006432"/>
    </source>
</evidence>
<reference evidence="4" key="1">
    <citation type="submission" date="2022-06" db="EMBL/GenBank/DDBJ databases">
        <title>A novel DMS-producing enzyme.</title>
        <authorList>
            <person name="Zhang Y."/>
        </authorList>
    </citation>
    <scope>NUCLEOTIDE SEQUENCE</scope>
    <source>
        <strain evidence="4">H10-59</strain>
    </source>
</reference>